<accession>A0A2M9Y247</accession>
<dbReference type="PANTHER" id="PTHR40274:SF3">
    <property type="entry name" value="VIRGINIAMYCIN B LYASE"/>
    <property type="match status" value="1"/>
</dbReference>
<organism evidence="1 2">
    <name type="scientific">Leptospira brenneri</name>
    <dbReference type="NCBI Taxonomy" id="2023182"/>
    <lineage>
        <taxon>Bacteria</taxon>
        <taxon>Pseudomonadati</taxon>
        <taxon>Spirochaetota</taxon>
        <taxon>Spirochaetia</taxon>
        <taxon>Leptospirales</taxon>
        <taxon>Leptospiraceae</taxon>
        <taxon>Leptospira</taxon>
    </lineage>
</organism>
<name>A0A2M9Y247_9LEPT</name>
<dbReference type="AlphaFoldDB" id="A0A2M9Y247"/>
<dbReference type="EMBL" id="RQFP01000014">
    <property type="protein sequence ID" value="TGK92035.1"/>
    <property type="molecule type" value="Genomic_DNA"/>
</dbReference>
<dbReference type="PROSITE" id="PS51257">
    <property type="entry name" value="PROKAR_LIPOPROTEIN"/>
    <property type="match status" value="1"/>
</dbReference>
<dbReference type="InterPro" id="IPR015943">
    <property type="entry name" value="WD40/YVTN_repeat-like_dom_sf"/>
</dbReference>
<dbReference type="Gene3D" id="2.130.10.10">
    <property type="entry name" value="YVTN repeat-like/Quinoprotein amine dehydrogenase"/>
    <property type="match status" value="1"/>
</dbReference>
<dbReference type="SUPFAM" id="SSF63829">
    <property type="entry name" value="Calcium-dependent phosphotriesterase"/>
    <property type="match status" value="1"/>
</dbReference>
<evidence type="ECO:0000313" key="2">
    <source>
        <dbReference type="Proteomes" id="UP000297891"/>
    </source>
</evidence>
<dbReference type="RefSeq" id="WP_100790966.1">
    <property type="nucleotide sequence ID" value="NZ_NPDQ01000004.1"/>
</dbReference>
<evidence type="ECO:0000313" key="1">
    <source>
        <dbReference type="EMBL" id="TGK92035.1"/>
    </source>
</evidence>
<keyword evidence="2" id="KW-1185">Reference proteome</keyword>
<dbReference type="Proteomes" id="UP000297891">
    <property type="component" value="Unassembled WGS sequence"/>
</dbReference>
<gene>
    <name evidence="1" type="ORF">EHQ30_17810</name>
</gene>
<comment type="caution">
    <text evidence="1">The sequence shown here is derived from an EMBL/GenBank/DDBJ whole genome shotgun (WGS) entry which is preliminary data.</text>
</comment>
<dbReference type="InterPro" id="IPR051344">
    <property type="entry name" value="Vgb"/>
</dbReference>
<protein>
    <recommendedName>
        <fullName evidence="3">Lipoprotein</fullName>
    </recommendedName>
</protein>
<dbReference type="PANTHER" id="PTHR40274">
    <property type="entry name" value="VIRGINIAMYCIN B LYASE"/>
    <property type="match status" value="1"/>
</dbReference>
<dbReference type="OrthoDB" id="345339at2"/>
<evidence type="ECO:0008006" key="3">
    <source>
        <dbReference type="Google" id="ProtNLM"/>
    </source>
</evidence>
<sequence>MSRSLVYCLAVFFFLSCSEPKADNACDLEDSNFLPNIFYRLAIKDKSDQCGYRVSPKTPACLLSYEETHLEENWPQVKAEMETQFALGSGDNETLVQYRSETVSSVIGSAYPAFQGALNAPNGNVYFAPYYSPKVLAIDPITKDFSTTGNFSGSVTFIGASLGPGGIIYYAPHQIYDFFALDTSQNLISIVGNDSTMTGTAYNGAIYAPNGKIYFVPSSENIIRYYDTNSKTIGSVSTPTTGGFSNAVLTPQGKIYFIPFTATTMYILNTKDDSVSTHPYSFPSGSKYISGILTPNGRIYMIPFDQPNQIIYLDTNTQQIETVASIPSAINSMFNGAVLAPNGKIYLVPENYPNFISFDTSDHSFKTLFPKPTGSYRGGALGPDGDIYLASHTVDRFDLIHTNSNGKFCDSLRLSPYWNKL</sequence>
<reference evidence="1" key="1">
    <citation type="journal article" date="2019" name="PLoS Negl. Trop. Dis.">
        <title>Revisiting the worldwide diversity of Leptospira species in the environment.</title>
        <authorList>
            <person name="Vincent A.T."/>
            <person name="Schiettekatte O."/>
            <person name="Bourhy P."/>
            <person name="Veyrier F.J."/>
            <person name="Picardeau M."/>
        </authorList>
    </citation>
    <scope>NUCLEOTIDE SEQUENCE [LARGE SCALE GENOMIC DNA]</scope>
    <source>
        <strain evidence="1">201800277</strain>
    </source>
</reference>
<proteinExistence type="predicted"/>